<dbReference type="SUPFAM" id="SSF50494">
    <property type="entry name" value="Trypsin-like serine proteases"/>
    <property type="match status" value="1"/>
</dbReference>
<dbReference type="InterPro" id="IPR009003">
    <property type="entry name" value="Peptidase_S1_PA"/>
</dbReference>
<accession>A0A1B6KBN0</accession>
<name>A0A1B6KBN0_9HEMI</name>
<evidence type="ECO:0000313" key="1">
    <source>
        <dbReference type="EMBL" id="JAT08858.1"/>
    </source>
</evidence>
<reference evidence="1" key="1">
    <citation type="submission" date="2015-11" db="EMBL/GenBank/DDBJ databases">
        <title>De novo transcriptome assembly of four potential Pierce s Disease insect vectors from Arizona vineyards.</title>
        <authorList>
            <person name="Tassone E.E."/>
        </authorList>
    </citation>
    <scope>NUCLEOTIDE SEQUENCE</scope>
</reference>
<feature type="non-terminal residue" evidence="1">
    <location>
        <position position="1"/>
    </location>
</feature>
<dbReference type="EMBL" id="GEBQ01031119">
    <property type="protein sequence ID" value="JAT08858.1"/>
    <property type="molecule type" value="Transcribed_RNA"/>
</dbReference>
<dbReference type="AlphaFoldDB" id="A0A1B6KBN0"/>
<evidence type="ECO:0008006" key="2">
    <source>
        <dbReference type="Google" id="ProtNLM"/>
    </source>
</evidence>
<protein>
    <recommendedName>
        <fullName evidence="2">Peptidase S1 domain-containing protein</fullName>
    </recommendedName>
</protein>
<proteinExistence type="predicted"/>
<organism evidence="1">
    <name type="scientific">Graphocephala atropunctata</name>
    <dbReference type="NCBI Taxonomy" id="36148"/>
    <lineage>
        <taxon>Eukaryota</taxon>
        <taxon>Metazoa</taxon>
        <taxon>Ecdysozoa</taxon>
        <taxon>Arthropoda</taxon>
        <taxon>Hexapoda</taxon>
        <taxon>Insecta</taxon>
        <taxon>Pterygota</taxon>
        <taxon>Neoptera</taxon>
        <taxon>Paraneoptera</taxon>
        <taxon>Hemiptera</taxon>
        <taxon>Auchenorrhyncha</taxon>
        <taxon>Membracoidea</taxon>
        <taxon>Cicadellidae</taxon>
        <taxon>Cicadellinae</taxon>
        <taxon>Cicadellini</taxon>
        <taxon>Graphocephala</taxon>
    </lineage>
</organism>
<sequence length="140" mass="15734">SDVAVRADSVTSRWRGTVFLVRELVPHPEYRPENPFFSNIALLKNGKISRRSHLTKPLTTPVMILEPRHCFVINNRTYLTCVSSTTKLSNSGCSEDIGRLLVVRKKLAGFSLLTINQAFSVFNAVGPYIQWIKSVAFTSH</sequence>
<gene>
    <name evidence="1" type="ORF">g.24108</name>
</gene>